<dbReference type="Pfam" id="PF04773">
    <property type="entry name" value="FecR"/>
    <property type="match status" value="1"/>
</dbReference>
<accession>A0ABY4S2R8</accession>
<dbReference type="InterPro" id="IPR032623">
    <property type="entry name" value="FecR_N"/>
</dbReference>
<sequence>MTGPHTAAGPLPPAVVEAAIAWMVRLQSGRATPQEHQACERWQQEQPAHAQAWQALNGFSRRLKTLPPALAHGTLAATRAPQPHRRALLKGAALKGLVLVGGTSALALGGRPEGGWATLAATHRTGVGERQRAVLADGSVLQLDTATALSTRFDVQRRCVVLWSGAVLVDCGPDPGPDSNSPSPRPFVVRTAQGEIHTPGGRFVVQQRSGHTLVQVLQGWLQVQPKAAASPARRLGPGQQWQFDAEGQGPLGAADGGAGAWADGLLVARDLPLAELVAALARYRHGWLRCDPAVAALRISGVFPLDNPERVLAAVQRTLPVRTQALTRWWVTLVPR</sequence>
<dbReference type="Gene3D" id="2.60.120.1440">
    <property type="match status" value="1"/>
</dbReference>
<feature type="domain" description="FecR protein" evidence="1">
    <location>
        <begin position="122"/>
        <end position="219"/>
    </location>
</feature>
<organism evidence="3 4">
    <name type="scientific">Aquincola tertiaricarbonis</name>
    <dbReference type="NCBI Taxonomy" id="391953"/>
    <lineage>
        <taxon>Bacteria</taxon>
        <taxon>Pseudomonadati</taxon>
        <taxon>Pseudomonadota</taxon>
        <taxon>Betaproteobacteria</taxon>
        <taxon>Burkholderiales</taxon>
        <taxon>Sphaerotilaceae</taxon>
        <taxon>Aquincola</taxon>
    </lineage>
</organism>
<evidence type="ECO:0000313" key="4">
    <source>
        <dbReference type="Proteomes" id="UP001056201"/>
    </source>
</evidence>
<keyword evidence="4" id="KW-1185">Reference proteome</keyword>
<reference evidence="3" key="1">
    <citation type="submission" date="2022-05" db="EMBL/GenBank/DDBJ databases">
        <title>An RpoN-dependent PEP-CTERM gene is involved in floc formation of an Aquincola tertiaricarbonis strain.</title>
        <authorList>
            <person name="Qiu D."/>
            <person name="Xia M."/>
        </authorList>
    </citation>
    <scope>NUCLEOTIDE SEQUENCE</scope>
    <source>
        <strain evidence="3">RN12</strain>
    </source>
</reference>
<evidence type="ECO:0000259" key="1">
    <source>
        <dbReference type="Pfam" id="PF04773"/>
    </source>
</evidence>
<dbReference type="InterPro" id="IPR012373">
    <property type="entry name" value="Ferrdict_sens_TM"/>
</dbReference>
<dbReference type="RefSeq" id="WP_250195559.1">
    <property type="nucleotide sequence ID" value="NZ_CP097635.1"/>
</dbReference>
<dbReference type="EMBL" id="CP097635">
    <property type="protein sequence ID" value="URI07294.1"/>
    <property type="molecule type" value="Genomic_DNA"/>
</dbReference>
<name>A0ABY4S2R8_AQUTE</name>
<dbReference type="PANTHER" id="PTHR30273">
    <property type="entry name" value="PERIPLASMIC SIGNAL SENSOR AND SIGMA FACTOR ACTIVATOR FECR-RELATED"/>
    <property type="match status" value="1"/>
</dbReference>
<dbReference type="Proteomes" id="UP001056201">
    <property type="component" value="Chromosome 1"/>
</dbReference>
<feature type="domain" description="FecR N-terminal" evidence="2">
    <location>
        <begin position="17"/>
        <end position="56"/>
    </location>
</feature>
<protein>
    <submittedName>
        <fullName evidence="3">FecR domain-containing protein</fullName>
    </submittedName>
</protein>
<dbReference type="PIRSF" id="PIRSF018266">
    <property type="entry name" value="FecR"/>
    <property type="match status" value="1"/>
</dbReference>
<dbReference type="InterPro" id="IPR006860">
    <property type="entry name" value="FecR"/>
</dbReference>
<dbReference type="Pfam" id="PF16220">
    <property type="entry name" value="DUF4880"/>
    <property type="match status" value="1"/>
</dbReference>
<proteinExistence type="predicted"/>
<evidence type="ECO:0000313" key="3">
    <source>
        <dbReference type="EMBL" id="URI07294.1"/>
    </source>
</evidence>
<evidence type="ECO:0000259" key="2">
    <source>
        <dbReference type="Pfam" id="PF16220"/>
    </source>
</evidence>
<gene>
    <name evidence="3" type="ORF">MW290_01305</name>
</gene>
<dbReference type="PANTHER" id="PTHR30273:SF2">
    <property type="entry name" value="PROTEIN FECR"/>
    <property type="match status" value="1"/>
</dbReference>